<evidence type="ECO:0000256" key="1">
    <source>
        <dbReference type="SAM" id="MobiDB-lite"/>
    </source>
</evidence>
<evidence type="ECO:0000313" key="3">
    <source>
        <dbReference type="Proteomes" id="UP001597083"/>
    </source>
</evidence>
<gene>
    <name evidence="2" type="ORF">ACFQ07_02480</name>
</gene>
<accession>A0ABW3CC30</accession>
<reference evidence="3" key="1">
    <citation type="journal article" date="2019" name="Int. J. Syst. Evol. Microbiol.">
        <title>The Global Catalogue of Microorganisms (GCM) 10K type strain sequencing project: providing services to taxonomists for standard genome sequencing and annotation.</title>
        <authorList>
            <consortium name="The Broad Institute Genomics Platform"/>
            <consortium name="The Broad Institute Genome Sequencing Center for Infectious Disease"/>
            <person name="Wu L."/>
            <person name="Ma J."/>
        </authorList>
    </citation>
    <scope>NUCLEOTIDE SEQUENCE [LARGE SCALE GENOMIC DNA]</scope>
    <source>
        <strain evidence="3">JCM 31696</strain>
    </source>
</reference>
<name>A0ABW3CC30_9ACTN</name>
<feature type="region of interest" description="Disordered" evidence="1">
    <location>
        <begin position="1"/>
        <end position="21"/>
    </location>
</feature>
<sequence length="51" mass="5641">MFEHMDELAPGAGDPRRFHPISGNGEGDDFYLLATPEQAQALKDSFGFDIE</sequence>
<comment type="caution">
    <text evidence="2">The sequence shown here is derived from an EMBL/GenBank/DDBJ whole genome shotgun (WGS) entry which is preliminary data.</text>
</comment>
<protein>
    <recommendedName>
        <fullName evidence="4">DUF397 domain-containing protein</fullName>
    </recommendedName>
</protein>
<dbReference type="EMBL" id="JBHTIR010000245">
    <property type="protein sequence ID" value="MFD0851072.1"/>
    <property type="molecule type" value="Genomic_DNA"/>
</dbReference>
<evidence type="ECO:0000313" key="2">
    <source>
        <dbReference type="EMBL" id="MFD0851072.1"/>
    </source>
</evidence>
<keyword evidence="3" id="KW-1185">Reference proteome</keyword>
<proteinExistence type="predicted"/>
<organism evidence="2 3">
    <name type="scientific">Actinomadura adrarensis</name>
    <dbReference type="NCBI Taxonomy" id="1819600"/>
    <lineage>
        <taxon>Bacteria</taxon>
        <taxon>Bacillati</taxon>
        <taxon>Actinomycetota</taxon>
        <taxon>Actinomycetes</taxon>
        <taxon>Streptosporangiales</taxon>
        <taxon>Thermomonosporaceae</taxon>
        <taxon>Actinomadura</taxon>
    </lineage>
</organism>
<dbReference type="Proteomes" id="UP001597083">
    <property type="component" value="Unassembled WGS sequence"/>
</dbReference>
<evidence type="ECO:0008006" key="4">
    <source>
        <dbReference type="Google" id="ProtNLM"/>
    </source>
</evidence>